<dbReference type="Pfam" id="PF02538">
    <property type="entry name" value="Hydantoinase_B"/>
    <property type="match status" value="1"/>
</dbReference>
<reference evidence="6 7" key="1">
    <citation type="submission" date="2024-08" db="EMBL/GenBank/DDBJ databases">
        <title>Gnathostoma spinigerum genome.</title>
        <authorList>
            <person name="Gonzalez-Bertolin B."/>
            <person name="Monzon S."/>
            <person name="Zaballos A."/>
            <person name="Jimenez P."/>
            <person name="Dekumyoy P."/>
            <person name="Varona S."/>
            <person name="Cuesta I."/>
            <person name="Sumanam S."/>
            <person name="Adisakwattana P."/>
            <person name="Gasser R.B."/>
            <person name="Hernandez-Gonzalez A."/>
            <person name="Young N.D."/>
            <person name="Perteguer M.J."/>
        </authorList>
    </citation>
    <scope>NUCLEOTIDE SEQUENCE [LARGE SCALE GENOMIC DNA]</scope>
    <source>
        <strain evidence="6">AL3</strain>
        <tissue evidence="6">Liver</tissue>
    </source>
</reference>
<comment type="similarity">
    <text evidence="1">Belongs to the oxoprolinase family.</text>
</comment>
<feature type="domain" description="Hydantoinase A/oxoprolinase" evidence="2">
    <location>
        <begin position="235"/>
        <end position="534"/>
    </location>
</feature>
<feature type="domain" description="Hydantoinase/oxoprolinase N-terminal" evidence="4">
    <location>
        <begin position="11"/>
        <end position="215"/>
    </location>
</feature>
<protein>
    <recommendedName>
        <fullName evidence="8">5-oxoprolinase</fullName>
    </recommendedName>
</protein>
<evidence type="ECO:0000313" key="6">
    <source>
        <dbReference type="EMBL" id="MFH4978136.1"/>
    </source>
</evidence>
<dbReference type="InterPro" id="IPR049517">
    <property type="entry name" value="ACX-like_C"/>
</dbReference>
<dbReference type="PANTHER" id="PTHR11365:SF2">
    <property type="entry name" value="5-OXOPROLINASE"/>
    <property type="match status" value="1"/>
</dbReference>
<evidence type="ECO:0000259" key="2">
    <source>
        <dbReference type="Pfam" id="PF01968"/>
    </source>
</evidence>
<feature type="domain" description="Hydantoinase B/oxoprolinase" evidence="3">
    <location>
        <begin position="735"/>
        <end position="842"/>
    </location>
</feature>
<evidence type="ECO:0000259" key="3">
    <source>
        <dbReference type="Pfam" id="PF02538"/>
    </source>
</evidence>
<name>A0ABD6EG17_9BILA</name>
<dbReference type="InterPro" id="IPR003692">
    <property type="entry name" value="Hydantoinase_B"/>
</dbReference>
<dbReference type="AlphaFoldDB" id="A0ABD6EG17"/>
<accession>A0ABD6EG17</accession>
<dbReference type="InterPro" id="IPR045079">
    <property type="entry name" value="Oxoprolinase-like"/>
</dbReference>
<keyword evidence="7" id="KW-1185">Reference proteome</keyword>
<dbReference type="EMBL" id="JBGFUD010002896">
    <property type="protein sequence ID" value="MFH4978136.1"/>
    <property type="molecule type" value="Genomic_DNA"/>
</dbReference>
<organism evidence="6 7">
    <name type="scientific">Gnathostoma spinigerum</name>
    <dbReference type="NCBI Taxonomy" id="75299"/>
    <lineage>
        <taxon>Eukaryota</taxon>
        <taxon>Metazoa</taxon>
        <taxon>Ecdysozoa</taxon>
        <taxon>Nematoda</taxon>
        <taxon>Chromadorea</taxon>
        <taxon>Rhabditida</taxon>
        <taxon>Spirurina</taxon>
        <taxon>Gnathostomatomorpha</taxon>
        <taxon>Gnathostomatoidea</taxon>
        <taxon>Gnathostomatidae</taxon>
        <taxon>Gnathostoma</taxon>
    </lineage>
</organism>
<dbReference type="InterPro" id="IPR002821">
    <property type="entry name" value="Hydantoinase_A"/>
</dbReference>
<dbReference type="Proteomes" id="UP001608902">
    <property type="component" value="Unassembled WGS sequence"/>
</dbReference>
<evidence type="ECO:0000259" key="5">
    <source>
        <dbReference type="Pfam" id="PF19278"/>
    </source>
</evidence>
<evidence type="ECO:0000259" key="4">
    <source>
        <dbReference type="Pfam" id="PF05378"/>
    </source>
</evidence>
<dbReference type="PANTHER" id="PTHR11365">
    <property type="entry name" value="5-OXOPROLINASE RELATED"/>
    <property type="match status" value="1"/>
</dbReference>
<dbReference type="InterPro" id="IPR008040">
    <property type="entry name" value="Hydant_A_N"/>
</dbReference>
<evidence type="ECO:0000256" key="1">
    <source>
        <dbReference type="ARBA" id="ARBA00010403"/>
    </source>
</evidence>
<dbReference type="Pfam" id="PF01968">
    <property type="entry name" value="Hydantoinase_A"/>
    <property type="match status" value="1"/>
</dbReference>
<gene>
    <name evidence="6" type="ORF">AB6A40_004845</name>
</gene>
<dbReference type="Pfam" id="PF05378">
    <property type="entry name" value="Hydant_A_N"/>
    <property type="match status" value="1"/>
</dbReference>
<comment type="caution">
    <text evidence="6">The sequence shown here is derived from an EMBL/GenBank/DDBJ whole genome shotgun (WGS) entry which is preliminary data.</text>
</comment>
<evidence type="ECO:0000313" key="7">
    <source>
        <dbReference type="Proteomes" id="UP001608902"/>
    </source>
</evidence>
<dbReference type="Pfam" id="PF19278">
    <property type="entry name" value="Hydant_A_C"/>
    <property type="match status" value="1"/>
</dbReference>
<evidence type="ECO:0008006" key="8">
    <source>
        <dbReference type="Google" id="ProtNLM"/>
    </source>
</evidence>
<sequence>MVFEKKVGYGFAIDRGGTFTDVYVRRPDGSSRILKLLSEDPANYVDAPTEAIRRVLQDELGIVIPRDAKIPTEQISWIRMGTTIATNALLERRGERTALLITEGFKDLLFIGDQTRPRIFDFDIKVPDLLYEKVVEVEERVLTFDESDQTQNDYKKVLTRDKEWVLIAKEVNTEQLMSDLNELKKTGIRSLAVAFLHSFRYPNHEEVVGRIAKDMGFQNVSLSSDVMPMIKIVPRAFTACADSYLTPKIQEYIRNFRNGFVDCLSNVNVLFMQSDGGLCSFERFCGSRSILSGPAAGVVGISLTSYDERSKQPIIGFDMGGTSTDVSRYAGDFVHVMETTTAGVTIQAPQLDINTVAAGGGSRLFFRGGLMAVGPESAGADPGPVCYRKGGYLTITDANVILRRIIPDLFPHIFGPNEDEPIDREAAIQALSDVAKDLNNFFTSQNPEYEPLSLEEIALGFIDVANESMCRPIRALTQSRGFDTSAHVLACFGGAGGQHACAIARTLGMKEVYVHKYSGVLSAYGLALADVVQEAQEPCGKTYDEENFSYFFNRLYELRMRCKNDLQKMDFSEKDIRFENYLHMRYERTDCALMCESKSISVEDIRSFGEVFIDSYLKEFGYTMRGRSIIVDNIRVRGVGKTGLSKCSRMVQSTAQKPVSSKSTECYFKGGYQTTLCYHWRDLSFGHTIEGPSIIYDRYSTILIEPGCTAVVTEDGNLRIHVGSAVQKLIGTDVDPIQLSIFSHRFMSIAEQMGRTLRRTAVSTNIKERLDFSCALFGADGGLVANAPHIPVHLGGMQATVRFQIEHCGVGGLNPGDVILCNHPKAGGSHLPDLTVITPIVIAKPVPAGGDSSLKL</sequence>
<proteinExistence type="inferred from homology"/>
<feature type="domain" description="Acetophenone carboxylase-like C-terminal" evidence="5">
    <location>
        <begin position="557"/>
        <end position="712"/>
    </location>
</feature>